<dbReference type="STRING" id="1941349.STSP1_01196"/>
<dbReference type="RefSeq" id="WP_085755489.1">
    <property type="nucleotide sequence ID" value="NZ_CP021023.1"/>
</dbReference>
<evidence type="ECO:0000313" key="2">
    <source>
        <dbReference type="EMBL" id="ARN56804.1"/>
    </source>
</evidence>
<organism evidence="2 3">
    <name type="scientific">Sedimentisphaera salicampi</name>
    <dbReference type="NCBI Taxonomy" id="1941349"/>
    <lineage>
        <taxon>Bacteria</taxon>
        <taxon>Pseudomonadati</taxon>
        <taxon>Planctomycetota</taxon>
        <taxon>Phycisphaerae</taxon>
        <taxon>Sedimentisphaerales</taxon>
        <taxon>Sedimentisphaeraceae</taxon>
        <taxon>Sedimentisphaera</taxon>
    </lineage>
</organism>
<gene>
    <name evidence="2" type="ORF">STSP1_01196</name>
</gene>
<dbReference type="PANTHER" id="PTHR46504">
    <property type="entry name" value="TRNASE Z TRZ1"/>
    <property type="match status" value="1"/>
</dbReference>
<dbReference type="InterPro" id="IPR001279">
    <property type="entry name" value="Metallo-B-lactamas"/>
</dbReference>
<evidence type="ECO:0000259" key="1">
    <source>
        <dbReference type="Pfam" id="PF12706"/>
    </source>
</evidence>
<dbReference type="Gene3D" id="3.60.15.10">
    <property type="entry name" value="Ribonuclease Z/Hydroxyacylglutathione hydrolase-like"/>
    <property type="match status" value="1"/>
</dbReference>
<reference evidence="3" key="1">
    <citation type="submission" date="2017-04" db="EMBL/GenBank/DDBJ databases">
        <title>Comparative genomics and description of representatives of a novel lineage of planctomycetes thriving in anoxic sediments.</title>
        <authorList>
            <person name="Spring S."/>
            <person name="Bunk B."/>
            <person name="Sproer C."/>
        </authorList>
    </citation>
    <scope>NUCLEOTIDE SEQUENCE [LARGE SCALE GENOMIC DNA]</scope>
    <source>
        <strain evidence="3">ST-PulAB-D4</strain>
    </source>
</reference>
<dbReference type="Pfam" id="PF12706">
    <property type="entry name" value="Lactamase_B_2"/>
    <property type="match status" value="1"/>
</dbReference>
<accession>A0A1W6LM38</accession>
<keyword evidence="3" id="KW-1185">Reference proteome</keyword>
<protein>
    <submittedName>
        <fullName evidence="2">Ribonuclease Z</fullName>
    </submittedName>
</protein>
<dbReference type="Proteomes" id="UP000193334">
    <property type="component" value="Chromosome"/>
</dbReference>
<dbReference type="SUPFAM" id="SSF56281">
    <property type="entry name" value="Metallo-hydrolase/oxidoreductase"/>
    <property type="match status" value="1"/>
</dbReference>
<dbReference type="InterPro" id="IPR036866">
    <property type="entry name" value="RibonucZ/Hydroxyglut_hydro"/>
</dbReference>
<feature type="domain" description="Metallo-beta-lactamase" evidence="1">
    <location>
        <begin position="43"/>
        <end position="248"/>
    </location>
</feature>
<proteinExistence type="predicted"/>
<dbReference type="EMBL" id="CP021023">
    <property type="protein sequence ID" value="ARN56804.1"/>
    <property type="molecule type" value="Genomic_DNA"/>
</dbReference>
<dbReference type="OrthoDB" id="9800940at2"/>
<dbReference type="AlphaFoldDB" id="A0A1W6LM38"/>
<evidence type="ECO:0000313" key="3">
    <source>
        <dbReference type="Proteomes" id="UP000193334"/>
    </source>
</evidence>
<sequence>MPSHMLSTVKTDKYNIFGYSVAGEESIVAVPELGVCFDAGKAPEHIIPIDNLLLTHGHIDHSAGIAYYLSHRQFSDQTPGTVFAEGSVIDKLKKLAEIWSELDGSRIEANYIKVQAGEYYPLKPRLYVVPFKTRHNRDSYGYTVVEVRHKLKEKYLGLSSPEIVELKKKGIEITYQLEIPLVSYTGDTAYSDYASNELVRRSEVFITECTFFEQDHLDRAKAGKHMHISQLEEMLAPLESEKIILTHFSQRTNIGEAKSILRKMLPEEIYRKIIILMDGYRNNGYQKV</sequence>
<name>A0A1W6LM38_9BACT</name>
<dbReference type="KEGG" id="pbp:STSP1_01196"/>
<dbReference type="PANTHER" id="PTHR46504:SF2">
    <property type="entry name" value="TRNASE Z TRZ1"/>
    <property type="match status" value="1"/>
</dbReference>